<evidence type="ECO:0000313" key="3">
    <source>
        <dbReference type="Proteomes" id="UP001596547"/>
    </source>
</evidence>
<accession>A0ABD6A8P8</accession>
<organism evidence="2 3">
    <name type="scientific">Halomarina halobia</name>
    <dbReference type="NCBI Taxonomy" id="3033386"/>
    <lineage>
        <taxon>Archaea</taxon>
        <taxon>Methanobacteriati</taxon>
        <taxon>Methanobacteriota</taxon>
        <taxon>Stenosarchaea group</taxon>
        <taxon>Halobacteria</taxon>
        <taxon>Halobacteriales</taxon>
        <taxon>Natronomonadaceae</taxon>
        <taxon>Halomarina</taxon>
    </lineage>
</organism>
<dbReference type="SUPFAM" id="SSF54427">
    <property type="entry name" value="NTF2-like"/>
    <property type="match status" value="1"/>
</dbReference>
<proteinExistence type="predicted"/>
<protein>
    <submittedName>
        <fullName evidence="2">Nuclear transport factor 2 family protein</fullName>
    </submittedName>
</protein>
<dbReference type="InterPro" id="IPR032710">
    <property type="entry name" value="NTF2-like_dom_sf"/>
</dbReference>
<sequence>MDAADLAREYYRAIDEADYDALATVLAPGFVHDRPDRTIEGRDAFVRFMREERPDPDTTHVLDAVFSGEGADGEDGTSGEGVAVRGRLLREDGEEWFRFVDVFAVEDGALAGLTTYAR</sequence>
<comment type="caution">
    <text evidence="2">The sequence shown here is derived from an EMBL/GenBank/DDBJ whole genome shotgun (WGS) entry which is preliminary data.</text>
</comment>
<dbReference type="EMBL" id="JBHTBF010000002">
    <property type="protein sequence ID" value="MFC7316772.1"/>
    <property type="molecule type" value="Genomic_DNA"/>
</dbReference>
<dbReference type="RefSeq" id="WP_276303965.1">
    <property type="nucleotide sequence ID" value="NZ_CP119992.1"/>
</dbReference>
<dbReference type="Gene3D" id="3.10.450.50">
    <property type="match status" value="1"/>
</dbReference>
<dbReference type="AlphaFoldDB" id="A0ABD6A8P8"/>
<reference evidence="2 3" key="1">
    <citation type="journal article" date="2019" name="Int. J. Syst. Evol. Microbiol.">
        <title>The Global Catalogue of Microorganisms (GCM) 10K type strain sequencing project: providing services to taxonomists for standard genome sequencing and annotation.</title>
        <authorList>
            <consortium name="The Broad Institute Genomics Platform"/>
            <consortium name="The Broad Institute Genome Sequencing Center for Infectious Disease"/>
            <person name="Wu L."/>
            <person name="Ma J."/>
        </authorList>
    </citation>
    <scope>NUCLEOTIDE SEQUENCE [LARGE SCALE GENOMIC DNA]</scope>
    <source>
        <strain evidence="2 3">PSR21</strain>
    </source>
</reference>
<evidence type="ECO:0000259" key="1">
    <source>
        <dbReference type="Pfam" id="PF12680"/>
    </source>
</evidence>
<keyword evidence="3" id="KW-1185">Reference proteome</keyword>
<gene>
    <name evidence="2" type="ORF">ACFQPE_08200</name>
</gene>
<dbReference type="Pfam" id="PF12680">
    <property type="entry name" value="SnoaL_2"/>
    <property type="match status" value="1"/>
</dbReference>
<dbReference type="GeneID" id="79316576"/>
<name>A0ABD6A8P8_9EURY</name>
<dbReference type="Proteomes" id="UP001596547">
    <property type="component" value="Unassembled WGS sequence"/>
</dbReference>
<feature type="domain" description="SnoaL-like" evidence="1">
    <location>
        <begin position="7"/>
        <end position="111"/>
    </location>
</feature>
<dbReference type="CDD" id="cd00531">
    <property type="entry name" value="NTF2_like"/>
    <property type="match status" value="1"/>
</dbReference>
<dbReference type="InterPro" id="IPR037401">
    <property type="entry name" value="SnoaL-like"/>
</dbReference>
<evidence type="ECO:0000313" key="2">
    <source>
        <dbReference type="EMBL" id="MFC7316772.1"/>
    </source>
</evidence>